<evidence type="ECO:0000256" key="2">
    <source>
        <dbReference type="ARBA" id="ARBA00022448"/>
    </source>
</evidence>
<dbReference type="InterPro" id="IPR028325">
    <property type="entry name" value="VG_K_chnl"/>
</dbReference>
<keyword evidence="3" id="KW-0633">Potassium transport</keyword>
<evidence type="ECO:0000256" key="11">
    <source>
        <dbReference type="ARBA" id="ARBA00023303"/>
    </source>
</evidence>
<evidence type="ECO:0000259" key="13">
    <source>
        <dbReference type="Pfam" id="PF00520"/>
    </source>
</evidence>
<feature type="transmembrane region" description="Helical" evidence="12">
    <location>
        <begin position="162"/>
        <end position="183"/>
    </location>
</feature>
<reference evidence="15" key="1">
    <citation type="journal article" date="2019" name="Int. J. Syst. Evol. Microbiol.">
        <title>The Global Catalogue of Microorganisms (GCM) 10K type strain sequencing project: providing services to taxonomists for standard genome sequencing and annotation.</title>
        <authorList>
            <consortium name="The Broad Institute Genomics Platform"/>
            <consortium name="The Broad Institute Genome Sequencing Center for Infectious Disease"/>
            <person name="Wu L."/>
            <person name="Ma J."/>
        </authorList>
    </citation>
    <scope>NUCLEOTIDE SEQUENCE [LARGE SCALE GENOMIC DNA]</scope>
    <source>
        <strain evidence="15">CGMCC 4.7427</strain>
    </source>
</reference>
<keyword evidence="8 12" id="KW-1133">Transmembrane helix</keyword>
<proteinExistence type="predicted"/>
<keyword evidence="5" id="KW-0631">Potassium channel</keyword>
<dbReference type="InterPro" id="IPR027359">
    <property type="entry name" value="Volt_channel_dom_sf"/>
</dbReference>
<evidence type="ECO:0000256" key="8">
    <source>
        <dbReference type="ARBA" id="ARBA00022989"/>
    </source>
</evidence>
<evidence type="ECO:0000256" key="4">
    <source>
        <dbReference type="ARBA" id="ARBA00022692"/>
    </source>
</evidence>
<keyword evidence="11" id="KW-0407">Ion channel</keyword>
<evidence type="ECO:0000256" key="6">
    <source>
        <dbReference type="ARBA" id="ARBA00022882"/>
    </source>
</evidence>
<keyword evidence="2" id="KW-0813">Transport</keyword>
<dbReference type="EMBL" id="JBHSHB010000008">
    <property type="protein sequence ID" value="MFC4689914.1"/>
    <property type="molecule type" value="Genomic_DNA"/>
</dbReference>
<feature type="domain" description="Ion transport" evidence="13">
    <location>
        <begin position="39"/>
        <end position="251"/>
    </location>
</feature>
<dbReference type="PANTHER" id="PTHR11537">
    <property type="entry name" value="VOLTAGE-GATED POTASSIUM CHANNEL"/>
    <property type="match status" value="1"/>
</dbReference>
<keyword evidence="15" id="KW-1185">Reference proteome</keyword>
<dbReference type="SUPFAM" id="SSF81324">
    <property type="entry name" value="Voltage-gated potassium channels"/>
    <property type="match status" value="1"/>
</dbReference>
<dbReference type="PRINTS" id="PR00169">
    <property type="entry name" value="KCHANNEL"/>
</dbReference>
<dbReference type="Pfam" id="PF00520">
    <property type="entry name" value="Ion_trans"/>
    <property type="match status" value="1"/>
</dbReference>
<organism evidence="14 15">
    <name type="scientific">Dokdonia genika</name>
    <dbReference type="NCBI Taxonomy" id="308113"/>
    <lineage>
        <taxon>Bacteria</taxon>
        <taxon>Pseudomonadati</taxon>
        <taxon>Bacteroidota</taxon>
        <taxon>Flavobacteriia</taxon>
        <taxon>Flavobacteriales</taxon>
        <taxon>Flavobacteriaceae</taxon>
        <taxon>Dokdonia</taxon>
    </lineage>
</organism>
<name>A0ABV9L7G9_9FLAO</name>
<evidence type="ECO:0000256" key="9">
    <source>
        <dbReference type="ARBA" id="ARBA00023065"/>
    </source>
</evidence>
<feature type="transmembrane region" description="Helical" evidence="12">
    <location>
        <begin position="226"/>
        <end position="247"/>
    </location>
</feature>
<dbReference type="Proteomes" id="UP001595878">
    <property type="component" value="Unassembled WGS sequence"/>
</dbReference>
<accession>A0ABV9L7G9</accession>
<evidence type="ECO:0000256" key="5">
    <source>
        <dbReference type="ARBA" id="ARBA00022826"/>
    </source>
</evidence>
<dbReference type="RefSeq" id="WP_380032720.1">
    <property type="nucleotide sequence ID" value="NZ_JBHSHB010000008.1"/>
</dbReference>
<feature type="transmembrane region" description="Helical" evidence="12">
    <location>
        <begin position="195"/>
        <end position="214"/>
    </location>
</feature>
<dbReference type="Gene3D" id="1.10.287.70">
    <property type="match status" value="1"/>
</dbReference>
<evidence type="ECO:0000256" key="10">
    <source>
        <dbReference type="ARBA" id="ARBA00023136"/>
    </source>
</evidence>
<keyword evidence="7" id="KW-0630">Potassium</keyword>
<sequence length="272" mass="31162">MSKRKGFIHKTSKAARELNLTTKERIRIIIEDNDTRQGRLFDITIQVLIFVSILVYCLGTLPNLSPEWNSYLDIANNICYVVFTIEYFGRIYITKHKFKYIFSFFGIIDLLAILPFLFAKQFDLRAIRALRIFRIISALKISKYSAALERFAMALKMIRPELGLFFILTGVFLFLSAAGIYYFENEAQPEAFASIFHSLWWAIITLTTVGYGDVYPITMGGRAFTFVILLLGLGIITIPTGLIASALSSARNIQFEEDEEKRKRIADTEEDL</sequence>
<feature type="transmembrane region" description="Helical" evidence="12">
    <location>
        <begin position="100"/>
        <end position="118"/>
    </location>
</feature>
<feature type="transmembrane region" description="Helical" evidence="12">
    <location>
        <begin position="40"/>
        <end position="62"/>
    </location>
</feature>
<gene>
    <name evidence="14" type="ORF">ACFO5T_05685</name>
</gene>
<evidence type="ECO:0000313" key="14">
    <source>
        <dbReference type="EMBL" id="MFC4689914.1"/>
    </source>
</evidence>
<comment type="caution">
    <text evidence="14">The sequence shown here is derived from an EMBL/GenBank/DDBJ whole genome shotgun (WGS) entry which is preliminary data.</text>
</comment>
<evidence type="ECO:0000313" key="15">
    <source>
        <dbReference type="Proteomes" id="UP001595878"/>
    </source>
</evidence>
<keyword evidence="6" id="KW-0851">Voltage-gated channel</keyword>
<keyword evidence="9" id="KW-0406">Ion transport</keyword>
<comment type="subcellular location">
    <subcellularLocation>
        <location evidence="1">Membrane</location>
        <topology evidence="1">Multi-pass membrane protein</topology>
    </subcellularLocation>
</comment>
<evidence type="ECO:0000256" key="3">
    <source>
        <dbReference type="ARBA" id="ARBA00022538"/>
    </source>
</evidence>
<protein>
    <submittedName>
        <fullName evidence="14">Ion transporter</fullName>
    </submittedName>
</protein>
<dbReference type="PANTHER" id="PTHR11537:SF254">
    <property type="entry name" value="POTASSIUM VOLTAGE-GATED CHANNEL PROTEIN SHAB"/>
    <property type="match status" value="1"/>
</dbReference>
<dbReference type="Gene3D" id="1.20.120.350">
    <property type="entry name" value="Voltage-gated potassium channels. Chain C"/>
    <property type="match status" value="1"/>
</dbReference>
<evidence type="ECO:0000256" key="7">
    <source>
        <dbReference type="ARBA" id="ARBA00022958"/>
    </source>
</evidence>
<evidence type="ECO:0000256" key="12">
    <source>
        <dbReference type="SAM" id="Phobius"/>
    </source>
</evidence>
<keyword evidence="4 12" id="KW-0812">Transmembrane</keyword>
<keyword evidence="10 12" id="KW-0472">Membrane</keyword>
<feature type="transmembrane region" description="Helical" evidence="12">
    <location>
        <begin position="74"/>
        <end position="93"/>
    </location>
</feature>
<dbReference type="InterPro" id="IPR005821">
    <property type="entry name" value="Ion_trans_dom"/>
</dbReference>
<evidence type="ECO:0000256" key="1">
    <source>
        <dbReference type="ARBA" id="ARBA00004141"/>
    </source>
</evidence>